<reference evidence="2 3" key="1">
    <citation type="submission" date="2020-04" db="EMBL/GenBank/DDBJ databases">
        <title>Draft genome of Pyxidicoccus fallax type strain.</title>
        <authorList>
            <person name="Whitworth D.E."/>
        </authorList>
    </citation>
    <scope>NUCLEOTIDE SEQUENCE [LARGE SCALE GENOMIC DNA]</scope>
    <source>
        <strain evidence="2 3">DSM 14698</strain>
    </source>
</reference>
<gene>
    <name evidence="2" type="ORF">HG543_50465</name>
</gene>
<name>A0A848LZS6_9BACT</name>
<dbReference type="AlphaFoldDB" id="A0A848LZS6"/>
<dbReference type="Gene3D" id="3.30.450.20">
    <property type="entry name" value="PAS domain"/>
    <property type="match status" value="1"/>
</dbReference>
<accession>A0A848LZS6</accession>
<organism evidence="2 3">
    <name type="scientific">Pyxidicoccus fallax</name>
    <dbReference type="NCBI Taxonomy" id="394095"/>
    <lineage>
        <taxon>Bacteria</taxon>
        <taxon>Pseudomonadati</taxon>
        <taxon>Myxococcota</taxon>
        <taxon>Myxococcia</taxon>
        <taxon>Myxococcales</taxon>
        <taxon>Cystobacterineae</taxon>
        <taxon>Myxococcaceae</taxon>
        <taxon>Pyxidicoccus</taxon>
    </lineage>
</organism>
<dbReference type="EMBL" id="JABBJJ010000516">
    <property type="protein sequence ID" value="NMO23032.1"/>
    <property type="molecule type" value="Genomic_DNA"/>
</dbReference>
<proteinExistence type="predicted"/>
<dbReference type="SUPFAM" id="SSF55785">
    <property type="entry name" value="PYP-like sensor domain (PAS domain)"/>
    <property type="match status" value="1"/>
</dbReference>
<sequence length="147" mass="16483">MVKQLDGGGGAEVLEFPRQESLLDADSLTGERLKGMSPEEFDRLPFGAIKLDGEGRVVAYNAAEAALARRERKATLGRRFFEEIAPCTNTASFRGRLDALVERGGEATERFDFKFLFPWGARDVRIRLMVLRDGSRWVFVTALNRSL</sequence>
<dbReference type="InterPro" id="IPR035965">
    <property type="entry name" value="PAS-like_dom_sf"/>
</dbReference>
<evidence type="ECO:0000313" key="3">
    <source>
        <dbReference type="Proteomes" id="UP000518300"/>
    </source>
</evidence>
<feature type="domain" description="PAS fold-4" evidence="1">
    <location>
        <begin position="41"/>
        <end position="133"/>
    </location>
</feature>
<keyword evidence="3" id="KW-1185">Reference proteome</keyword>
<comment type="caution">
    <text evidence="2">The sequence shown here is derived from an EMBL/GenBank/DDBJ whole genome shotgun (WGS) entry which is preliminary data.</text>
</comment>
<dbReference type="RefSeq" id="WP_169352144.1">
    <property type="nucleotide sequence ID" value="NZ_JABBJJ010000516.1"/>
</dbReference>
<dbReference type="Pfam" id="PF08448">
    <property type="entry name" value="PAS_4"/>
    <property type="match status" value="1"/>
</dbReference>
<protein>
    <submittedName>
        <fullName evidence="2">PAS domain-containing protein</fullName>
    </submittedName>
</protein>
<dbReference type="Proteomes" id="UP000518300">
    <property type="component" value="Unassembled WGS sequence"/>
</dbReference>
<evidence type="ECO:0000313" key="2">
    <source>
        <dbReference type="EMBL" id="NMO23032.1"/>
    </source>
</evidence>
<evidence type="ECO:0000259" key="1">
    <source>
        <dbReference type="Pfam" id="PF08448"/>
    </source>
</evidence>
<dbReference type="InterPro" id="IPR013656">
    <property type="entry name" value="PAS_4"/>
</dbReference>